<gene>
    <name evidence="1" type="ORF">HS99_0016625</name>
</gene>
<keyword evidence="2" id="KW-1185">Reference proteome</keyword>
<accession>A0A1E7MV74</accession>
<sequence length="67" mass="7290">MAKRILALVNKHPEHAQPFRLSLPGDYRVRHALSWHDGDGAPTVRHGSAPGSLAPYSAAVVLLDPRD</sequence>
<reference evidence="1" key="1">
    <citation type="submission" date="2016-08" db="EMBL/GenBank/DDBJ databases">
        <title>Sequencing, Assembly and Comparative Genomics of S. aureofaciens ATCC 10762.</title>
        <authorList>
            <person name="Gradnigo J.S."/>
            <person name="Johnson N."/>
            <person name="Somerville G.A."/>
        </authorList>
    </citation>
    <scope>NUCLEOTIDE SEQUENCE [LARGE SCALE GENOMIC DNA]</scope>
    <source>
        <strain evidence="1">ATCC 10762</strain>
    </source>
</reference>
<dbReference type="RefSeq" id="WP_030553794.1">
    <property type="nucleotide sequence ID" value="NZ_JBEZYM010000031.1"/>
</dbReference>
<evidence type="ECO:0000313" key="1">
    <source>
        <dbReference type="EMBL" id="OEV32327.1"/>
    </source>
</evidence>
<comment type="caution">
    <text evidence="1">The sequence shown here is derived from an EMBL/GenBank/DDBJ whole genome shotgun (WGS) entry which is preliminary data.</text>
</comment>
<evidence type="ECO:0000313" key="2">
    <source>
        <dbReference type="Proteomes" id="UP000037395"/>
    </source>
</evidence>
<name>A0A1E7MV74_KITAU</name>
<proteinExistence type="predicted"/>
<dbReference type="AlphaFoldDB" id="A0A1E7MV74"/>
<organism evidence="1 2">
    <name type="scientific">Kitasatospora aureofaciens</name>
    <name type="common">Streptomyces aureofaciens</name>
    <dbReference type="NCBI Taxonomy" id="1894"/>
    <lineage>
        <taxon>Bacteria</taxon>
        <taxon>Bacillati</taxon>
        <taxon>Actinomycetota</taxon>
        <taxon>Actinomycetes</taxon>
        <taxon>Kitasatosporales</taxon>
        <taxon>Streptomycetaceae</taxon>
        <taxon>Kitasatospora</taxon>
    </lineage>
</organism>
<dbReference type="OrthoDB" id="9789980at2"/>
<dbReference type="EMBL" id="JPRF03000097">
    <property type="protein sequence ID" value="OEV32327.1"/>
    <property type="molecule type" value="Genomic_DNA"/>
</dbReference>
<dbReference type="Proteomes" id="UP000037395">
    <property type="component" value="Unassembled WGS sequence"/>
</dbReference>
<protein>
    <submittedName>
        <fullName evidence="1">Uncharacterized protein</fullName>
    </submittedName>
</protein>